<dbReference type="AlphaFoldDB" id="A0A0G0K8X4"/>
<reference evidence="2 3" key="1">
    <citation type="journal article" date="2015" name="Nature">
        <title>rRNA introns, odd ribosomes, and small enigmatic genomes across a large radiation of phyla.</title>
        <authorList>
            <person name="Brown C.T."/>
            <person name="Hug L.A."/>
            <person name="Thomas B.C."/>
            <person name="Sharon I."/>
            <person name="Castelle C.J."/>
            <person name="Singh A."/>
            <person name="Wilkins M.J."/>
            <person name="Williams K.H."/>
            <person name="Banfield J.F."/>
        </authorList>
    </citation>
    <scope>NUCLEOTIDE SEQUENCE [LARGE SCALE GENOMIC DNA]</scope>
</reference>
<accession>A0A0G0K8X4</accession>
<organism evidence="2 3">
    <name type="scientific">Candidatus Woesebacteria bacterium GW2011_GWB1_38_5</name>
    <dbReference type="NCBI Taxonomy" id="1618568"/>
    <lineage>
        <taxon>Bacteria</taxon>
        <taxon>Candidatus Woeseibacteriota</taxon>
    </lineage>
</organism>
<dbReference type="Pfam" id="PF00300">
    <property type="entry name" value="His_Phos_1"/>
    <property type="match status" value="2"/>
</dbReference>
<evidence type="ECO:0008006" key="4">
    <source>
        <dbReference type="Google" id="ProtNLM"/>
    </source>
</evidence>
<dbReference type="Proteomes" id="UP000034738">
    <property type="component" value="Unassembled WGS sequence"/>
</dbReference>
<evidence type="ECO:0000313" key="3">
    <source>
        <dbReference type="Proteomes" id="UP000034738"/>
    </source>
</evidence>
<dbReference type="CDD" id="cd07067">
    <property type="entry name" value="HP_PGM_like"/>
    <property type="match status" value="1"/>
</dbReference>
<evidence type="ECO:0000313" key="2">
    <source>
        <dbReference type="EMBL" id="KKQ75287.1"/>
    </source>
</evidence>
<dbReference type="EMBL" id="LBUY01000006">
    <property type="protein sequence ID" value="KKQ75287.1"/>
    <property type="molecule type" value="Genomic_DNA"/>
</dbReference>
<comment type="caution">
    <text evidence="2">The sequence shown here is derived from an EMBL/GenBank/DDBJ whole genome shotgun (WGS) entry which is preliminary data.</text>
</comment>
<name>A0A0G0K8X4_9BACT</name>
<sequence>MTYYIFRHGETFFTKNDVPYGDNYETAEIIPEAIPVIEKIGNYLNDKLENNNYTSPFKRSLQTVEIVEKITGKKFIPDVRLSEERVSHAKETLAQMEERLRSFLNDVKKGNPESVAICSHGWPIAALISIITKDRVTKFDLSCYPKCGVLTVIEGTSLKTLDFN</sequence>
<protein>
    <recommendedName>
        <fullName evidence="4">Phosphoglycerate mutase</fullName>
    </recommendedName>
</protein>
<feature type="coiled-coil region" evidence="1">
    <location>
        <begin position="79"/>
        <end position="106"/>
    </location>
</feature>
<dbReference type="SUPFAM" id="SSF53254">
    <property type="entry name" value="Phosphoglycerate mutase-like"/>
    <property type="match status" value="1"/>
</dbReference>
<keyword evidence="1" id="KW-0175">Coiled coil</keyword>
<proteinExistence type="predicted"/>
<gene>
    <name evidence="2" type="ORF">US95_C0006G0009</name>
</gene>
<evidence type="ECO:0000256" key="1">
    <source>
        <dbReference type="SAM" id="Coils"/>
    </source>
</evidence>
<dbReference type="InterPro" id="IPR029033">
    <property type="entry name" value="His_PPase_superfam"/>
</dbReference>
<dbReference type="InterPro" id="IPR013078">
    <property type="entry name" value="His_Pase_superF_clade-1"/>
</dbReference>
<dbReference type="Gene3D" id="3.40.50.1240">
    <property type="entry name" value="Phosphoglycerate mutase-like"/>
    <property type="match status" value="2"/>
</dbReference>